<feature type="compositionally biased region" description="Basic and acidic residues" evidence="1">
    <location>
        <begin position="356"/>
        <end position="383"/>
    </location>
</feature>
<feature type="region of interest" description="Disordered" evidence="1">
    <location>
        <begin position="349"/>
        <end position="404"/>
    </location>
</feature>
<reference evidence="2" key="1">
    <citation type="journal article" date="2020" name="Fungal Divers.">
        <title>Resolving the Mortierellaceae phylogeny through synthesis of multi-gene phylogenetics and phylogenomics.</title>
        <authorList>
            <person name="Vandepol N."/>
            <person name="Liber J."/>
            <person name="Desiro A."/>
            <person name="Na H."/>
            <person name="Kennedy M."/>
            <person name="Barry K."/>
            <person name="Grigoriev I.V."/>
            <person name="Miller A.N."/>
            <person name="O'Donnell K."/>
            <person name="Stajich J.E."/>
            <person name="Bonito G."/>
        </authorList>
    </citation>
    <scope>NUCLEOTIDE SEQUENCE</scope>
    <source>
        <strain evidence="2">MES-2147</strain>
    </source>
</reference>
<proteinExistence type="predicted"/>
<feature type="non-terminal residue" evidence="2">
    <location>
        <position position="1"/>
    </location>
</feature>
<organism evidence="2 3">
    <name type="scientific">Modicella reniformis</name>
    <dbReference type="NCBI Taxonomy" id="1440133"/>
    <lineage>
        <taxon>Eukaryota</taxon>
        <taxon>Fungi</taxon>
        <taxon>Fungi incertae sedis</taxon>
        <taxon>Mucoromycota</taxon>
        <taxon>Mortierellomycotina</taxon>
        <taxon>Mortierellomycetes</taxon>
        <taxon>Mortierellales</taxon>
        <taxon>Mortierellaceae</taxon>
        <taxon>Modicella</taxon>
    </lineage>
</organism>
<name>A0A9P6LTC9_9FUNG</name>
<dbReference type="EMBL" id="JAAAHW010009603">
    <property type="protein sequence ID" value="KAF9938407.1"/>
    <property type="molecule type" value="Genomic_DNA"/>
</dbReference>
<dbReference type="OrthoDB" id="2425204at2759"/>
<evidence type="ECO:0000313" key="3">
    <source>
        <dbReference type="Proteomes" id="UP000749646"/>
    </source>
</evidence>
<feature type="compositionally biased region" description="Acidic residues" evidence="1">
    <location>
        <begin position="393"/>
        <end position="404"/>
    </location>
</feature>
<gene>
    <name evidence="2" type="ORF">BGZ65_012914</name>
</gene>
<comment type="caution">
    <text evidence="2">The sequence shown here is derived from an EMBL/GenBank/DDBJ whole genome shotgun (WGS) entry which is preliminary data.</text>
</comment>
<protein>
    <submittedName>
        <fullName evidence="2">Uncharacterized protein</fullName>
    </submittedName>
</protein>
<evidence type="ECO:0000313" key="2">
    <source>
        <dbReference type="EMBL" id="KAF9938407.1"/>
    </source>
</evidence>
<dbReference type="AlphaFoldDB" id="A0A9P6LTC9"/>
<feature type="region of interest" description="Disordered" evidence="1">
    <location>
        <begin position="134"/>
        <end position="158"/>
    </location>
</feature>
<dbReference type="Proteomes" id="UP000749646">
    <property type="component" value="Unassembled WGS sequence"/>
</dbReference>
<keyword evidence="3" id="KW-1185">Reference proteome</keyword>
<sequence length="404" mass="43978">GPMHECAIVTNTGHSFSRMGSHPNLHATESNAYGKNLDSVMPRNKIKLTCFPNGPTPETMTLDSTDAMRVQLSQNSKVVIEITQPRQLQAFESSCSAQNAFAEFEDVPRPLLPSQQRVRSLRHTVSQPNLMMTRSTSSVLGRRRSVSPDDMAFGSSKKRRADSVIGSLRDDDEAVAGIVSASTSAGAAEAAATSVVANVVRQHQQQQQTSADNGSELQIVGMDHADKTVNMVAGSNEDIGLGLRVPGFIAESPTIEALDVAKASSYVPLEDQKEFGIDYSLFTRVETAGWRILIPPNIVASFRSEDFGLTLKPNIADGLAIVSGEETVLSGKGNALLNSDCIDEVIAEEEEEEEEKQQKETDVEMLGDKDNDKCKAAVQKDQESIFPQKDVMETEEEMDELEDE</sequence>
<evidence type="ECO:0000256" key="1">
    <source>
        <dbReference type="SAM" id="MobiDB-lite"/>
    </source>
</evidence>
<accession>A0A9P6LTC9</accession>